<name>A0A7X0XXC3_9LIST</name>
<gene>
    <name evidence="2" type="ORF">HCA52_06545</name>
</gene>
<reference evidence="2 3" key="1">
    <citation type="submission" date="2020-03" db="EMBL/GenBank/DDBJ databases">
        <title>Soil Listeria distribution.</title>
        <authorList>
            <person name="Liao J."/>
            <person name="Wiedmann M."/>
        </authorList>
    </citation>
    <scope>NUCLEOTIDE SEQUENCE [LARGE SCALE GENOMIC DNA]</scope>
    <source>
        <strain evidence="2 3">FSL L7-0978</strain>
    </source>
</reference>
<dbReference type="RefSeq" id="WP_185523835.1">
    <property type="nucleotide sequence ID" value="NZ_JAARVG010000005.1"/>
</dbReference>
<sequence>MYINYNMDQLILPMDLETTIPEHHVSRTIHQQVEAIPEIDIQKWQTAEGRPSYHPKMMLKVILYAYSQGVTSGRKIASMTQENIPMMWLAGQQTPSYRTINRARISPHFDILLKNM</sequence>
<proteinExistence type="predicted"/>
<feature type="non-terminal residue" evidence="2">
    <location>
        <position position="116"/>
    </location>
</feature>
<dbReference type="EMBL" id="JAARVG010000005">
    <property type="protein sequence ID" value="MBC1793071.1"/>
    <property type="molecule type" value="Genomic_DNA"/>
</dbReference>
<protein>
    <submittedName>
        <fullName evidence="2">Transposase</fullName>
    </submittedName>
</protein>
<dbReference type="Pfam" id="PF05598">
    <property type="entry name" value="DUF772"/>
    <property type="match status" value="1"/>
</dbReference>
<dbReference type="AlphaFoldDB" id="A0A7X0XXC3"/>
<dbReference type="InterPro" id="IPR008490">
    <property type="entry name" value="Transposase_InsH_N"/>
</dbReference>
<evidence type="ECO:0000313" key="3">
    <source>
        <dbReference type="Proteomes" id="UP000539064"/>
    </source>
</evidence>
<organism evidence="2 3">
    <name type="scientific">Listeria booriae</name>
    <dbReference type="NCBI Taxonomy" id="1552123"/>
    <lineage>
        <taxon>Bacteria</taxon>
        <taxon>Bacillati</taxon>
        <taxon>Bacillota</taxon>
        <taxon>Bacilli</taxon>
        <taxon>Bacillales</taxon>
        <taxon>Listeriaceae</taxon>
        <taxon>Listeria</taxon>
    </lineage>
</organism>
<dbReference type="PANTHER" id="PTHR33408">
    <property type="entry name" value="TRANSPOSASE"/>
    <property type="match status" value="1"/>
</dbReference>
<evidence type="ECO:0000259" key="1">
    <source>
        <dbReference type="Pfam" id="PF05598"/>
    </source>
</evidence>
<evidence type="ECO:0000313" key="2">
    <source>
        <dbReference type="EMBL" id="MBC1793071.1"/>
    </source>
</evidence>
<feature type="domain" description="Transposase InsH N-terminal" evidence="1">
    <location>
        <begin position="15"/>
        <end position="104"/>
    </location>
</feature>
<dbReference type="PANTHER" id="PTHR33408:SF2">
    <property type="entry name" value="TRANSPOSASE DDE DOMAIN-CONTAINING PROTEIN"/>
    <property type="match status" value="1"/>
</dbReference>
<accession>A0A7X0XXC3</accession>
<comment type="caution">
    <text evidence="2">The sequence shown here is derived from an EMBL/GenBank/DDBJ whole genome shotgun (WGS) entry which is preliminary data.</text>
</comment>
<dbReference type="Proteomes" id="UP000539064">
    <property type="component" value="Unassembled WGS sequence"/>
</dbReference>